<dbReference type="FunFam" id="1.20.1560.10:FF:000011">
    <property type="entry name" value="Multidrug ABC transporter ATP-binding protein"/>
    <property type="match status" value="1"/>
</dbReference>
<name>A0A8H2M7D0_9FIRM</name>
<keyword evidence="4 9" id="KW-0812">Transmembrane</keyword>
<dbReference type="InterPro" id="IPR003439">
    <property type="entry name" value="ABC_transporter-like_ATP-bd"/>
</dbReference>
<proteinExistence type="predicted"/>
<keyword evidence="7 9" id="KW-1133">Transmembrane helix</keyword>
<keyword evidence="5" id="KW-0547">Nucleotide-binding</keyword>
<dbReference type="PANTHER" id="PTHR43394:SF1">
    <property type="entry name" value="ATP-BINDING CASSETTE SUB-FAMILY B MEMBER 10, MITOCHONDRIAL"/>
    <property type="match status" value="1"/>
</dbReference>
<dbReference type="InterPro" id="IPR039421">
    <property type="entry name" value="Type_1_exporter"/>
</dbReference>
<dbReference type="GO" id="GO:0005524">
    <property type="term" value="F:ATP binding"/>
    <property type="evidence" value="ECO:0007669"/>
    <property type="project" value="UniProtKB-KW"/>
</dbReference>
<dbReference type="PROSITE" id="PS50893">
    <property type="entry name" value="ABC_TRANSPORTER_2"/>
    <property type="match status" value="1"/>
</dbReference>
<dbReference type="InterPro" id="IPR036640">
    <property type="entry name" value="ABC1_TM_sf"/>
</dbReference>
<dbReference type="GO" id="GO:0005886">
    <property type="term" value="C:plasma membrane"/>
    <property type="evidence" value="ECO:0007669"/>
    <property type="project" value="UniProtKB-SubCell"/>
</dbReference>
<dbReference type="PROSITE" id="PS50929">
    <property type="entry name" value="ABC_TM1F"/>
    <property type="match status" value="1"/>
</dbReference>
<dbReference type="RefSeq" id="WP_131749895.1">
    <property type="nucleotide sequence ID" value="NZ_CAACYI010000001.1"/>
</dbReference>
<dbReference type="FunFam" id="3.40.50.300:FF:000287">
    <property type="entry name" value="Multidrug ABC transporter ATP-binding protein"/>
    <property type="match status" value="1"/>
</dbReference>
<evidence type="ECO:0000256" key="8">
    <source>
        <dbReference type="ARBA" id="ARBA00023136"/>
    </source>
</evidence>
<dbReference type="SUPFAM" id="SSF90123">
    <property type="entry name" value="ABC transporter transmembrane region"/>
    <property type="match status" value="1"/>
</dbReference>
<dbReference type="SUPFAM" id="SSF52540">
    <property type="entry name" value="P-loop containing nucleoside triphosphate hydrolases"/>
    <property type="match status" value="1"/>
</dbReference>
<feature type="domain" description="ABC transmembrane type-1" evidence="11">
    <location>
        <begin position="27"/>
        <end position="315"/>
    </location>
</feature>
<evidence type="ECO:0000256" key="3">
    <source>
        <dbReference type="ARBA" id="ARBA00022475"/>
    </source>
</evidence>
<feature type="transmembrane region" description="Helical" evidence="9">
    <location>
        <begin position="251"/>
        <end position="277"/>
    </location>
</feature>
<evidence type="ECO:0000256" key="1">
    <source>
        <dbReference type="ARBA" id="ARBA00004651"/>
    </source>
</evidence>
<dbReference type="AlphaFoldDB" id="A0A8H2M7D0"/>
<evidence type="ECO:0000256" key="7">
    <source>
        <dbReference type="ARBA" id="ARBA00022989"/>
    </source>
</evidence>
<evidence type="ECO:0000256" key="9">
    <source>
        <dbReference type="SAM" id="Phobius"/>
    </source>
</evidence>
<keyword evidence="12" id="KW-0378">Hydrolase</keyword>
<dbReference type="InterPro" id="IPR003593">
    <property type="entry name" value="AAA+_ATPase"/>
</dbReference>
<evidence type="ECO:0000256" key="4">
    <source>
        <dbReference type="ARBA" id="ARBA00022692"/>
    </source>
</evidence>
<dbReference type="PROSITE" id="PS00211">
    <property type="entry name" value="ABC_TRANSPORTER_1"/>
    <property type="match status" value="1"/>
</dbReference>
<evidence type="ECO:0000313" key="12">
    <source>
        <dbReference type="EMBL" id="VFB17348.1"/>
    </source>
</evidence>
<evidence type="ECO:0000313" key="13">
    <source>
        <dbReference type="Proteomes" id="UP000377798"/>
    </source>
</evidence>
<dbReference type="InterPro" id="IPR011527">
    <property type="entry name" value="ABC1_TM_dom"/>
</dbReference>
<evidence type="ECO:0000256" key="6">
    <source>
        <dbReference type="ARBA" id="ARBA00022840"/>
    </source>
</evidence>
<dbReference type="EMBL" id="CAACYI010000001">
    <property type="protein sequence ID" value="VFB17348.1"/>
    <property type="molecule type" value="Genomic_DNA"/>
</dbReference>
<organism evidence="12 13">
    <name type="scientific">Urinicoccus massiliensis</name>
    <dbReference type="NCBI Taxonomy" id="1723382"/>
    <lineage>
        <taxon>Bacteria</taxon>
        <taxon>Bacillati</taxon>
        <taxon>Bacillota</taxon>
        <taxon>Tissierellia</taxon>
        <taxon>Tissierellales</taxon>
        <taxon>Peptoniphilaceae</taxon>
        <taxon>Urinicoccus</taxon>
    </lineage>
</organism>
<protein>
    <submittedName>
        <fullName evidence="12">Lipid A export ATP-binding/permease protein MsbA</fullName>
        <ecNumber evidence="12">3.6.3.-</ecNumber>
    </submittedName>
</protein>
<dbReference type="Gene3D" id="1.20.1560.10">
    <property type="entry name" value="ABC transporter type 1, transmembrane domain"/>
    <property type="match status" value="1"/>
</dbReference>
<feature type="domain" description="ABC transporter" evidence="10">
    <location>
        <begin position="347"/>
        <end position="581"/>
    </location>
</feature>
<evidence type="ECO:0000259" key="11">
    <source>
        <dbReference type="PROSITE" id="PS50929"/>
    </source>
</evidence>
<dbReference type="InterPro" id="IPR027417">
    <property type="entry name" value="P-loop_NTPase"/>
</dbReference>
<dbReference type="InterPro" id="IPR017871">
    <property type="entry name" value="ABC_transporter-like_CS"/>
</dbReference>
<evidence type="ECO:0000259" key="10">
    <source>
        <dbReference type="PROSITE" id="PS50893"/>
    </source>
</evidence>
<dbReference type="SMART" id="SM00382">
    <property type="entry name" value="AAA"/>
    <property type="match status" value="1"/>
</dbReference>
<evidence type="ECO:0000256" key="2">
    <source>
        <dbReference type="ARBA" id="ARBA00022448"/>
    </source>
</evidence>
<dbReference type="Proteomes" id="UP000377798">
    <property type="component" value="Unassembled WGS sequence"/>
</dbReference>
<dbReference type="Pfam" id="PF00005">
    <property type="entry name" value="ABC_tran"/>
    <property type="match status" value="1"/>
</dbReference>
<sequence length="589" mass="66343">MKENKKKNPQTLRRLLAYLGVYKGKLALAIFFTLLSVYAQVQSPKYMGKITTRLFQDVKEGLALDFDFILKTCLFLVVLYCLQGLFDFICGRILVDVSQDLIFKLRKEISEKVRHLPISFYDSHSTGDLLSRMTNDVETLGKNLQQSISRALSGGLLIIGILYMMIKTSPTLTVVFIVTLPLSYGSTKFIAKRSQEFFRQKSQGLGAMVGFIEESFSATDLIKAYGYEEESEKEFIAHNDQLYKVSYKASFMTGIMLPVMTFISNLGYVAICIVGGLEVLKARLLIGDIQAIIQYVRKIGRPIEEIAEMANIFQASLAAGERIFAFLDVPEEVECQEESLDRPIERVDFKDVFFSYDKKTPVIQNFSLHVERGQSIAIVGPTGAGKTTLVNLLMRFYDVDQGAISLNGVDIRRVHRDQLRDFFGMVLQDTWLFKGTIRENIAYGKPQATEEEIIQAAKQAYCHNFIQTLPQGYDTELNEEASNISQGQQQLLTIARALLSDPEILILDEATSSVDTRTERLIQKAMNRLLEGRTNFVIAHRLSTIVGADTILVLQDGDIVEKGDHQSLLAQDGIYKGLYTSQFAQEEKS</sequence>
<dbReference type="EC" id="3.6.3.-" evidence="12"/>
<reference evidence="12 13" key="1">
    <citation type="submission" date="2019-02" db="EMBL/GenBank/DDBJ databases">
        <authorList>
            <consortium name="Pathogen Informatics"/>
        </authorList>
    </citation>
    <scope>NUCLEOTIDE SEQUENCE [LARGE SCALE GENOMIC DNA]</scope>
    <source>
        <strain evidence="12 13">3012STDY7089603</strain>
    </source>
</reference>
<gene>
    <name evidence="12" type="primary">msbA_6</name>
    <name evidence="12" type="ORF">NCTC13150_01936</name>
</gene>
<keyword evidence="13" id="KW-1185">Reference proteome</keyword>
<dbReference type="GO" id="GO:0016887">
    <property type="term" value="F:ATP hydrolysis activity"/>
    <property type="evidence" value="ECO:0007669"/>
    <property type="project" value="InterPro"/>
</dbReference>
<comment type="subcellular location">
    <subcellularLocation>
        <location evidence="1">Cell membrane</location>
        <topology evidence="1">Multi-pass membrane protein</topology>
    </subcellularLocation>
</comment>
<keyword evidence="3" id="KW-1003">Cell membrane</keyword>
<dbReference type="CDD" id="cd18547">
    <property type="entry name" value="ABC_6TM_Tm288_like"/>
    <property type="match status" value="1"/>
</dbReference>
<accession>A0A8H2M7D0</accession>
<dbReference type="Gene3D" id="3.40.50.300">
    <property type="entry name" value="P-loop containing nucleotide triphosphate hydrolases"/>
    <property type="match status" value="1"/>
</dbReference>
<dbReference type="Pfam" id="PF00664">
    <property type="entry name" value="ABC_membrane"/>
    <property type="match status" value="1"/>
</dbReference>
<dbReference type="PANTHER" id="PTHR43394">
    <property type="entry name" value="ATP-DEPENDENT PERMEASE MDL1, MITOCHONDRIAL"/>
    <property type="match status" value="1"/>
</dbReference>
<keyword evidence="8 9" id="KW-0472">Membrane</keyword>
<dbReference type="GO" id="GO:0015421">
    <property type="term" value="F:ABC-type oligopeptide transporter activity"/>
    <property type="evidence" value="ECO:0007669"/>
    <property type="project" value="TreeGrafter"/>
</dbReference>
<evidence type="ECO:0000256" key="5">
    <source>
        <dbReference type="ARBA" id="ARBA00022741"/>
    </source>
</evidence>
<keyword evidence="6 12" id="KW-0067">ATP-binding</keyword>
<keyword evidence="2" id="KW-0813">Transport</keyword>
<comment type="caution">
    <text evidence="12">The sequence shown here is derived from an EMBL/GenBank/DDBJ whole genome shotgun (WGS) entry which is preliminary data.</text>
</comment>